<feature type="domain" description="HTH gntR-type" evidence="4">
    <location>
        <begin position="7"/>
        <end position="74"/>
    </location>
</feature>
<dbReference type="InterPro" id="IPR036390">
    <property type="entry name" value="WH_DNA-bd_sf"/>
</dbReference>
<keyword evidence="2" id="KW-0238">DNA-binding</keyword>
<dbReference type="Gene3D" id="1.10.10.10">
    <property type="entry name" value="Winged helix-like DNA-binding domain superfamily/Winged helix DNA-binding domain"/>
    <property type="match status" value="1"/>
</dbReference>
<reference evidence="6" key="1">
    <citation type="journal article" date="2019" name="Int. J. Syst. Evol. Microbiol.">
        <title>The Global Catalogue of Microorganisms (GCM) 10K type strain sequencing project: providing services to taxonomists for standard genome sequencing and annotation.</title>
        <authorList>
            <consortium name="The Broad Institute Genomics Platform"/>
            <consortium name="The Broad Institute Genome Sequencing Center for Infectious Disease"/>
            <person name="Wu L."/>
            <person name="Ma J."/>
        </authorList>
    </citation>
    <scope>NUCLEOTIDE SEQUENCE [LARGE SCALE GENOMIC DNA]</scope>
    <source>
        <strain evidence="6">JCM 17938</strain>
    </source>
</reference>
<dbReference type="InterPro" id="IPR008920">
    <property type="entry name" value="TF_FadR/GntR_C"/>
</dbReference>
<dbReference type="CDD" id="cd07377">
    <property type="entry name" value="WHTH_GntR"/>
    <property type="match status" value="1"/>
</dbReference>
<gene>
    <name evidence="5" type="ORF">GCM10023195_72680</name>
</gene>
<proteinExistence type="predicted"/>
<dbReference type="Pfam" id="PF07729">
    <property type="entry name" value="FCD"/>
    <property type="match status" value="1"/>
</dbReference>
<dbReference type="SUPFAM" id="SSF48008">
    <property type="entry name" value="GntR ligand-binding domain-like"/>
    <property type="match status" value="1"/>
</dbReference>
<dbReference type="RefSeq" id="WP_345364657.1">
    <property type="nucleotide sequence ID" value="NZ_BAABHJ010000032.1"/>
</dbReference>
<dbReference type="InterPro" id="IPR000524">
    <property type="entry name" value="Tscrpt_reg_HTH_GntR"/>
</dbReference>
<dbReference type="SMART" id="SM00895">
    <property type="entry name" value="FCD"/>
    <property type="match status" value="1"/>
</dbReference>
<sequence>MAFYGGRGLHGQTVEAVANMIFAGEFQEGDGIDVAGLQKRLGVSSTALREALKVLTAKGLILARPKRGTFVRPRSDWNLLDGDVIRWKFAAGPDDAFLRDLHEIRSIIEPSVAGLAAFRRDTVQLIALERALQRMERARGDTEVTAADVEFHRALLVATGNELLIRMDVMMGAGLAGRDALVHGVVGGADAIPNHRAVLEAVRAGDGDAAEEAMRALLLRAWRDLHRVRGEHGGIRGRAQE</sequence>
<keyword evidence="3" id="KW-0804">Transcription</keyword>
<keyword evidence="1" id="KW-0805">Transcription regulation</keyword>
<accession>A0ABP8TTV2</accession>
<dbReference type="EMBL" id="BAABHJ010000032">
    <property type="protein sequence ID" value="GAA4616356.1"/>
    <property type="molecule type" value="Genomic_DNA"/>
</dbReference>
<dbReference type="PANTHER" id="PTHR43537:SF44">
    <property type="entry name" value="GNTR FAMILY REGULATORY PROTEIN"/>
    <property type="match status" value="1"/>
</dbReference>
<organism evidence="5 6">
    <name type="scientific">Actinoallomurus liliacearum</name>
    <dbReference type="NCBI Taxonomy" id="1080073"/>
    <lineage>
        <taxon>Bacteria</taxon>
        <taxon>Bacillati</taxon>
        <taxon>Actinomycetota</taxon>
        <taxon>Actinomycetes</taxon>
        <taxon>Streptosporangiales</taxon>
        <taxon>Thermomonosporaceae</taxon>
        <taxon>Actinoallomurus</taxon>
    </lineage>
</organism>
<evidence type="ECO:0000256" key="2">
    <source>
        <dbReference type="ARBA" id="ARBA00023125"/>
    </source>
</evidence>
<dbReference type="SMART" id="SM00345">
    <property type="entry name" value="HTH_GNTR"/>
    <property type="match status" value="1"/>
</dbReference>
<evidence type="ECO:0000259" key="4">
    <source>
        <dbReference type="PROSITE" id="PS50949"/>
    </source>
</evidence>
<dbReference type="PANTHER" id="PTHR43537">
    <property type="entry name" value="TRANSCRIPTIONAL REGULATOR, GNTR FAMILY"/>
    <property type="match status" value="1"/>
</dbReference>
<name>A0ABP8TTV2_9ACTN</name>
<dbReference type="Gene3D" id="1.20.120.530">
    <property type="entry name" value="GntR ligand-binding domain-like"/>
    <property type="match status" value="1"/>
</dbReference>
<dbReference type="Proteomes" id="UP001500212">
    <property type="component" value="Unassembled WGS sequence"/>
</dbReference>
<evidence type="ECO:0000256" key="1">
    <source>
        <dbReference type="ARBA" id="ARBA00023015"/>
    </source>
</evidence>
<keyword evidence="6" id="KW-1185">Reference proteome</keyword>
<protein>
    <submittedName>
        <fullName evidence="5">FadR/GntR family transcriptional regulator</fullName>
    </submittedName>
</protein>
<dbReference type="InterPro" id="IPR011711">
    <property type="entry name" value="GntR_C"/>
</dbReference>
<dbReference type="InterPro" id="IPR036388">
    <property type="entry name" value="WH-like_DNA-bd_sf"/>
</dbReference>
<dbReference type="PROSITE" id="PS50949">
    <property type="entry name" value="HTH_GNTR"/>
    <property type="match status" value="1"/>
</dbReference>
<dbReference type="Pfam" id="PF00392">
    <property type="entry name" value="GntR"/>
    <property type="match status" value="1"/>
</dbReference>
<comment type="caution">
    <text evidence="5">The sequence shown here is derived from an EMBL/GenBank/DDBJ whole genome shotgun (WGS) entry which is preliminary data.</text>
</comment>
<evidence type="ECO:0000313" key="6">
    <source>
        <dbReference type="Proteomes" id="UP001500212"/>
    </source>
</evidence>
<dbReference type="SUPFAM" id="SSF46785">
    <property type="entry name" value="Winged helix' DNA-binding domain"/>
    <property type="match status" value="1"/>
</dbReference>
<evidence type="ECO:0000256" key="3">
    <source>
        <dbReference type="ARBA" id="ARBA00023163"/>
    </source>
</evidence>
<evidence type="ECO:0000313" key="5">
    <source>
        <dbReference type="EMBL" id="GAA4616356.1"/>
    </source>
</evidence>